<protein>
    <submittedName>
        <fullName evidence="1">Uncharacterized protein</fullName>
    </submittedName>
</protein>
<dbReference type="AlphaFoldDB" id="A0A645CRY4"/>
<reference evidence="1" key="1">
    <citation type="submission" date="2019-08" db="EMBL/GenBank/DDBJ databases">
        <authorList>
            <person name="Kucharzyk K."/>
            <person name="Murdoch R.W."/>
            <person name="Higgins S."/>
            <person name="Loffler F."/>
        </authorList>
    </citation>
    <scope>NUCLEOTIDE SEQUENCE</scope>
</reference>
<accession>A0A645CRY4</accession>
<organism evidence="1">
    <name type="scientific">bioreactor metagenome</name>
    <dbReference type="NCBI Taxonomy" id="1076179"/>
    <lineage>
        <taxon>unclassified sequences</taxon>
        <taxon>metagenomes</taxon>
        <taxon>ecological metagenomes</taxon>
    </lineage>
</organism>
<proteinExistence type="predicted"/>
<gene>
    <name evidence="1" type="ORF">SDC9_126702</name>
</gene>
<comment type="caution">
    <text evidence="1">The sequence shown here is derived from an EMBL/GenBank/DDBJ whole genome shotgun (WGS) entry which is preliminary data.</text>
</comment>
<sequence length="209" mass="23452">MIEFTWTDTVAEAHLWARELHPFAEIATTMGQLAARRADLTPRPLPIGVFPAGTTDLDLLDQVLVARSPQTLVADVLMEPFAEIEQRCARLTFDDPGRVVQWDRDQPVVAMGAEVVRDDEVVDTIGFLADCLDLKQQEWDELREGWLPRLADGGWQPCSTAFLTAAMTGFPDVYQRQSAPRMHDVILIEPLCPHPVVRAALDSLRPVRR</sequence>
<evidence type="ECO:0000313" key="1">
    <source>
        <dbReference type="EMBL" id="MPM79663.1"/>
    </source>
</evidence>
<dbReference type="EMBL" id="VSSQ01029505">
    <property type="protein sequence ID" value="MPM79663.1"/>
    <property type="molecule type" value="Genomic_DNA"/>
</dbReference>
<name>A0A645CRY4_9ZZZZ</name>